<dbReference type="eggNOG" id="ENOG5031VZF">
    <property type="taxonomic scope" value="Bacteria"/>
</dbReference>
<dbReference type="AlphaFoldDB" id="U3ATE8"/>
<comment type="caution">
    <text evidence="1">The sequence shown here is derived from an EMBL/GenBank/DDBJ whole genome shotgun (WGS) entry which is preliminary data.</text>
</comment>
<reference evidence="1 2" key="1">
    <citation type="submission" date="2013-09" db="EMBL/GenBank/DDBJ databases">
        <title>Whole genome shotgun sequence of Vibrio azureus NBRC 104587.</title>
        <authorList>
            <person name="Isaki S."/>
            <person name="Hosoyama A."/>
            <person name="Numata M."/>
            <person name="Hashimoto M."/>
            <person name="Hosoyama Y."/>
            <person name="Tsuchikane K."/>
            <person name="Noguchi M."/>
            <person name="Hirakata S."/>
            <person name="Ichikawa N."/>
            <person name="Ohji S."/>
            <person name="Yamazoe A."/>
            <person name="Fujita N."/>
        </authorList>
    </citation>
    <scope>NUCLEOTIDE SEQUENCE [LARGE SCALE GENOMIC DNA]</scope>
    <source>
        <strain evidence="1 2">NBRC 104587</strain>
    </source>
</reference>
<organism evidence="1 2">
    <name type="scientific">Vibrio azureus NBRC 104587</name>
    <dbReference type="NCBI Taxonomy" id="1219077"/>
    <lineage>
        <taxon>Bacteria</taxon>
        <taxon>Pseudomonadati</taxon>
        <taxon>Pseudomonadota</taxon>
        <taxon>Gammaproteobacteria</taxon>
        <taxon>Vibrionales</taxon>
        <taxon>Vibrionaceae</taxon>
        <taxon>Vibrio</taxon>
    </lineage>
</organism>
<dbReference type="STRING" id="1219077.VAZ01S_058_00300"/>
<dbReference type="RefSeq" id="WP_021710783.1">
    <property type="nucleotide sequence ID" value="NZ_BAOB01000482.1"/>
</dbReference>
<evidence type="ECO:0008006" key="3">
    <source>
        <dbReference type="Google" id="ProtNLM"/>
    </source>
</evidence>
<proteinExistence type="predicted"/>
<sequence length="147" mass="16491">MSEEQVLSPVNHPRIGWIKEMDGSRVKVDFHGNTKRHQTWAVLGRAFSQSDIELAIDNKLDCQIDFFGGDVNLPIVVDIYTSLLERDVLVLRAKKMVIQGDEKLTLRSGDANVTMTAKTGSIKTEAKHINSMAERTQKIQAKKISLN</sequence>
<gene>
    <name evidence="1" type="ORF">VAZ01S_058_00300</name>
</gene>
<accession>U3ATE8</accession>
<dbReference type="Proteomes" id="UP000016567">
    <property type="component" value="Unassembled WGS sequence"/>
</dbReference>
<dbReference type="OrthoDB" id="5870947at2"/>
<protein>
    <recommendedName>
        <fullName evidence="3">Gp5/Type VI secretion system Vgr protein OB-fold domain-containing protein</fullName>
    </recommendedName>
</protein>
<keyword evidence="2" id="KW-1185">Reference proteome</keyword>
<dbReference type="EMBL" id="BATL01000058">
    <property type="protein sequence ID" value="GAD77040.1"/>
    <property type="molecule type" value="Genomic_DNA"/>
</dbReference>
<evidence type="ECO:0000313" key="1">
    <source>
        <dbReference type="EMBL" id="GAD77040.1"/>
    </source>
</evidence>
<name>U3ATE8_9VIBR</name>
<evidence type="ECO:0000313" key="2">
    <source>
        <dbReference type="Proteomes" id="UP000016567"/>
    </source>
</evidence>